<accession>A0A1H0RF36</accession>
<reference evidence="2 5" key="2">
    <citation type="submission" date="2020-08" db="EMBL/GenBank/DDBJ databases">
        <title>Clostridia isolated from Swiss meat.</title>
        <authorList>
            <person name="Wambui J."/>
            <person name="Stevens M.J.A."/>
            <person name="Stephan R."/>
        </authorList>
    </citation>
    <scope>NUCLEOTIDE SEQUENCE [LARGE SCALE GENOMIC DNA]</scope>
    <source>
        <strain evidence="2 5">CM001</strain>
    </source>
</reference>
<dbReference type="Proteomes" id="UP000198597">
    <property type="component" value="Unassembled WGS sequence"/>
</dbReference>
<dbReference type="EMBL" id="FNJM01000003">
    <property type="protein sequence ID" value="SDP27990.1"/>
    <property type="molecule type" value="Genomic_DNA"/>
</dbReference>
<evidence type="ECO:0000313" key="5">
    <source>
        <dbReference type="Proteomes" id="UP000585258"/>
    </source>
</evidence>
<dbReference type="HAMAP" id="MF_01448">
    <property type="entry name" value="UPF0473"/>
    <property type="match status" value="1"/>
</dbReference>
<dbReference type="EMBL" id="JACKWY010000005">
    <property type="protein sequence ID" value="MBB6715183.1"/>
    <property type="molecule type" value="Genomic_DNA"/>
</dbReference>
<dbReference type="GeneID" id="65311408"/>
<dbReference type="Proteomes" id="UP000585258">
    <property type="component" value="Unassembled WGS sequence"/>
</dbReference>
<organism evidence="3 4">
    <name type="scientific">Clostridium gasigenes</name>
    <dbReference type="NCBI Taxonomy" id="94869"/>
    <lineage>
        <taxon>Bacteria</taxon>
        <taxon>Bacillati</taxon>
        <taxon>Bacillota</taxon>
        <taxon>Clostridia</taxon>
        <taxon>Eubacteriales</taxon>
        <taxon>Clostridiaceae</taxon>
        <taxon>Clostridium</taxon>
    </lineage>
</organism>
<proteinExistence type="inferred from homology"/>
<evidence type="ECO:0000313" key="2">
    <source>
        <dbReference type="EMBL" id="MBB6715183.1"/>
    </source>
</evidence>
<reference evidence="3 4" key="1">
    <citation type="submission" date="2016-10" db="EMBL/GenBank/DDBJ databases">
        <authorList>
            <person name="de Groot N.N."/>
        </authorList>
    </citation>
    <scope>NUCLEOTIDE SEQUENCE [LARGE SCALE GENOMIC DNA]</scope>
    <source>
        <strain evidence="3 4">DSM 12272</strain>
    </source>
</reference>
<keyword evidence="4" id="KW-1185">Reference proteome</keyword>
<dbReference type="AlphaFoldDB" id="A0A1H0RF36"/>
<evidence type="ECO:0000256" key="1">
    <source>
        <dbReference type="HAMAP-Rule" id="MF_01448"/>
    </source>
</evidence>
<evidence type="ECO:0000313" key="3">
    <source>
        <dbReference type="EMBL" id="SDP27990.1"/>
    </source>
</evidence>
<dbReference type="STRING" id="94869.SAMN04488529_103157"/>
<dbReference type="OrthoDB" id="1955140at2"/>
<gene>
    <name evidence="2" type="ORF">H7E68_10630</name>
    <name evidence="3" type="ORF">SAMN04488529_103157</name>
</gene>
<dbReference type="RefSeq" id="WP_089968046.1">
    <property type="nucleotide sequence ID" value="NZ_CP071376.1"/>
</dbReference>
<dbReference type="InterPro" id="IPR009711">
    <property type="entry name" value="UPF0473"/>
</dbReference>
<name>A0A1H0RF36_9CLOT</name>
<sequence>MDKKLDVIELFDEEGNAVKFNVVEFLDIKNPETKETNEYVIVYEDGFDEDDVIALKVDIDEDGEDLLVPIDDEEELALVQEAYDSVVID</sequence>
<protein>
    <recommendedName>
        <fullName evidence="1">UPF0473 protein H7E68_10630</fullName>
    </recommendedName>
</protein>
<evidence type="ECO:0000313" key="4">
    <source>
        <dbReference type="Proteomes" id="UP000198597"/>
    </source>
</evidence>
<dbReference type="Pfam" id="PF06949">
    <property type="entry name" value="DUF1292"/>
    <property type="match status" value="1"/>
</dbReference>
<comment type="similarity">
    <text evidence="1">Belongs to the UPF0473 family.</text>
</comment>